<keyword evidence="5 10" id="KW-0479">Metal-binding</keyword>
<evidence type="ECO:0000259" key="11">
    <source>
        <dbReference type="Pfam" id="PF12706"/>
    </source>
</evidence>
<evidence type="ECO:0000256" key="10">
    <source>
        <dbReference type="HAMAP-Rule" id="MF_01818"/>
    </source>
</evidence>
<dbReference type="GO" id="GO:0008270">
    <property type="term" value="F:zinc ion binding"/>
    <property type="evidence" value="ECO:0007669"/>
    <property type="project" value="UniProtKB-UniRule"/>
</dbReference>
<dbReference type="FunFam" id="3.60.15.10:FF:000002">
    <property type="entry name" value="Ribonuclease Z"/>
    <property type="match status" value="1"/>
</dbReference>
<keyword evidence="3 10" id="KW-0819">tRNA processing</keyword>
<keyword evidence="4 10" id="KW-0540">Nuclease</keyword>
<dbReference type="InterPro" id="IPR036866">
    <property type="entry name" value="RibonucZ/Hydroxyglut_hydro"/>
</dbReference>
<evidence type="ECO:0000256" key="5">
    <source>
        <dbReference type="ARBA" id="ARBA00022723"/>
    </source>
</evidence>
<feature type="active site" description="Proton acceptor" evidence="10">
    <location>
        <position position="66"/>
    </location>
</feature>
<dbReference type="HAMAP" id="MF_01818">
    <property type="entry name" value="RNase_Z_BN"/>
    <property type="match status" value="1"/>
</dbReference>
<dbReference type="AlphaFoldDB" id="E6TZ30"/>
<evidence type="ECO:0000313" key="13">
    <source>
        <dbReference type="Proteomes" id="UP000001401"/>
    </source>
</evidence>
<accession>E6TZ30</accession>
<feature type="binding site" evidence="10">
    <location>
        <position position="211"/>
    </location>
    <ligand>
        <name>Zn(2+)</name>
        <dbReference type="ChEBI" id="CHEBI:29105"/>
        <label>2</label>
        <note>catalytic</note>
    </ligand>
</feature>
<evidence type="ECO:0000256" key="9">
    <source>
        <dbReference type="ARBA" id="ARBA00057812"/>
    </source>
</evidence>
<dbReference type="Gene3D" id="3.60.15.10">
    <property type="entry name" value="Ribonuclease Z/Hydroxyacylglutathione hydrolase-like"/>
    <property type="match status" value="1"/>
</dbReference>
<dbReference type="OrthoDB" id="9800940at2"/>
<dbReference type="STRING" id="649639.Bcell_4246"/>
<dbReference type="Pfam" id="PF23023">
    <property type="entry name" value="Anti-Pycsar_Apyc1"/>
    <property type="match status" value="1"/>
</dbReference>
<dbReference type="NCBIfam" id="NF000801">
    <property type="entry name" value="PRK00055.1-3"/>
    <property type="match status" value="1"/>
</dbReference>
<evidence type="ECO:0000256" key="7">
    <source>
        <dbReference type="ARBA" id="ARBA00022801"/>
    </source>
</evidence>
<feature type="binding site" evidence="10">
    <location>
        <position position="140"/>
    </location>
    <ligand>
        <name>Zn(2+)</name>
        <dbReference type="ChEBI" id="CHEBI:29105"/>
        <label>1</label>
        <note>catalytic</note>
    </ligand>
</feature>
<dbReference type="CDD" id="cd07717">
    <property type="entry name" value="RNaseZ_ZiPD-like_MBL-fold"/>
    <property type="match status" value="1"/>
</dbReference>
<dbReference type="PANTHER" id="PTHR46018:SF2">
    <property type="entry name" value="ZINC PHOSPHODIESTERASE ELAC PROTEIN 1"/>
    <property type="match status" value="1"/>
</dbReference>
<dbReference type="Proteomes" id="UP000001401">
    <property type="component" value="Chromosome"/>
</dbReference>
<evidence type="ECO:0000256" key="8">
    <source>
        <dbReference type="ARBA" id="ARBA00022833"/>
    </source>
</evidence>
<feature type="binding site" evidence="10">
    <location>
        <position position="269"/>
    </location>
    <ligand>
        <name>Zn(2+)</name>
        <dbReference type="ChEBI" id="CHEBI:29105"/>
        <label>2</label>
        <note>catalytic</note>
    </ligand>
</feature>
<dbReference type="Pfam" id="PF12706">
    <property type="entry name" value="Lactamase_B_2"/>
    <property type="match status" value="1"/>
</dbReference>
<proteinExistence type="inferred from homology"/>
<evidence type="ECO:0000256" key="4">
    <source>
        <dbReference type="ARBA" id="ARBA00022722"/>
    </source>
</evidence>
<dbReference type="EMBL" id="CP002394">
    <property type="protein sequence ID" value="ADU32473.1"/>
    <property type="molecule type" value="Genomic_DNA"/>
</dbReference>
<dbReference type="InterPro" id="IPR013471">
    <property type="entry name" value="RNase_Z/BN"/>
</dbReference>
<comment type="similarity">
    <text evidence="10">Belongs to the RNase Z family.</text>
</comment>
<dbReference type="GO" id="GO:0042802">
    <property type="term" value="F:identical protein binding"/>
    <property type="evidence" value="ECO:0007669"/>
    <property type="project" value="UniProtKB-ARBA"/>
</dbReference>
<keyword evidence="6 10" id="KW-0255">Endonuclease</keyword>
<dbReference type="SUPFAM" id="SSF56281">
    <property type="entry name" value="Metallo-hydrolase/oxidoreductase"/>
    <property type="match status" value="1"/>
</dbReference>
<feature type="binding site" evidence="10">
    <location>
        <position position="66"/>
    </location>
    <ligand>
        <name>Zn(2+)</name>
        <dbReference type="ChEBI" id="CHEBI:29105"/>
        <label>2</label>
        <note>catalytic</note>
    </ligand>
</feature>
<evidence type="ECO:0000256" key="6">
    <source>
        <dbReference type="ARBA" id="ARBA00022759"/>
    </source>
</evidence>
<comment type="cofactor">
    <cofactor evidence="10">
        <name>Zn(2+)</name>
        <dbReference type="ChEBI" id="CHEBI:29105"/>
    </cofactor>
    <text evidence="10">Binds 2 Zn(2+) ions.</text>
</comment>
<dbReference type="HOGENOM" id="CLU_031317_2_0_9"/>
<feature type="binding site" evidence="10">
    <location>
        <position position="62"/>
    </location>
    <ligand>
        <name>Zn(2+)</name>
        <dbReference type="ChEBI" id="CHEBI:29105"/>
        <label>1</label>
        <note>catalytic</note>
    </ligand>
</feature>
<sequence>MKVTFLGTGAGIPAKERNVSSIALHLHNDSLFWLFDCGEATQHQILHTPIKLRKINSIFISHLHGDHIFGLPGLLGSRSFQGAETPLTVYGPVGIQHFIETSLKVSTTYLKYPIHFKELENDGVIYEDNEYIVTTQLLEHGIDSYGFRVDQKEQAGSLLMDKVVAAGIPPGPILKDLKVGRSVTLQDGRVFHGEDFIGPPKKGKSVAVLGDTRFSSRSIALCKGVHTLVHEATFAHKDEQIAHEYFHATTEEAAKVAKLSRVEQLILTHISSRYQKDDMKQLLLEAKEVFPQTYIAEDLKTFQI</sequence>
<gene>
    <name evidence="10" type="primary">rnz</name>
    <name evidence="12" type="ordered locus">Bcell_4246</name>
</gene>
<feature type="domain" description="Metallo-beta-lactamase" evidence="11">
    <location>
        <begin position="201"/>
        <end position="270"/>
    </location>
</feature>
<feature type="binding site" evidence="10">
    <location>
        <position position="211"/>
    </location>
    <ligand>
        <name>Zn(2+)</name>
        <dbReference type="ChEBI" id="CHEBI:29105"/>
        <label>1</label>
        <note>catalytic</note>
    </ligand>
</feature>
<evidence type="ECO:0000256" key="1">
    <source>
        <dbReference type="ARBA" id="ARBA00011738"/>
    </source>
</evidence>
<comment type="function">
    <text evidence="9 10">Zinc phosphodiesterase, which displays some tRNA 3'-processing endonuclease activity. Probably involved in tRNA maturation, by removing a 3'-trailer from precursor tRNA.</text>
</comment>
<feature type="binding site" evidence="10">
    <location>
        <position position="64"/>
    </location>
    <ligand>
        <name>Zn(2+)</name>
        <dbReference type="ChEBI" id="CHEBI:29105"/>
        <label>1</label>
        <note>catalytic</note>
    </ligand>
</feature>
<keyword evidence="7 10" id="KW-0378">Hydrolase</keyword>
<protein>
    <recommendedName>
        <fullName evidence="2 10">Ribonuclease Z</fullName>
        <shortName evidence="10">RNase Z</shortName>
        <ecNumber evidence="2 10">3.1.26.11</ecNumber>
    </recommendedName>
    <alternativeName>
        <fullName evidence="10">tRNA 3 endonuclease</fullName>
    </alternativeName>
    <alternativeName>
        <fullName evidence="10">tRNase Z</fullName>
    </alternativeName>
</protein>
<organism evidence="12 13">
    <name type="scientific">Evansella cellulosilytica (strain ATCC 21833 / DSM 2522 / FERM P-1141 / JCM 9156 / N-4)</name>
    <name type="common">Bacillus cellulosilyticus</name>
    <dbReference type="NCBI Taxonomy" id="649639"/>
    <lineage>
        <taxon>Bacteria</taxon>
        <taxon>Bacillati</taxon>
        <taxon>Bacillota</taxon>
        <taxon>Bacilli</taxon>
        <taxon>Bacillales</taxon>
        <taxon>Bacillaceae</taxon>
        <taxon>Evansella</taxon>
    </lineage>
</organism>
<evidence type="ECO:0000256" key="3">
    <source>
        <dbReference type="ARBA" id="ARBA00022694"/>
    </source>
</evidence>
<evidence type="ECO:0000313" key="12">
    <source>
        <dbReference type="EMBL" id="ADU32473.1"/>
    </source>
</evidence>
<keyword evidence="13" id="KW-1185">Reference proteome</keyword>
<dbReference type="PANTHER" id="PTHR46018">
    <property type="entry name" value="ZINC PHOSPHODIESTERASE ELAC PROTEIN 1"/>
    <property type="match status" value="1"/>
</dbReference>
<feature type="binding site" evidence="10">
    <location>
        <position position="67"/>
    </location>
    <ligand>
        <name>Zn(2+)</name>
        <dbReference type="ChEBI" id="CHEBI:29105"/>
        <label>2</label>
        <note>catalytic</note>
    </ligand>
</feature>
<dbReference type="eggNOG" id="COG1234">
    <property type="taxonomic scope" value="Bacteria"/>
</dbReference>
<comment type="catalytic activity">
    <reaction evidence="10">
        <text>Endonucleolytic cleavage of RNA, removing extra 3' nucleotides from tRNA precursor, generating 3' termini of tRNAs. A 3'-hydroxy group is left at the tRNA terminus and a 5'-phosphoryl group is left at the trailer molecule.</text>
        <dbReference type="EC" id="3.1.26.11"/>
    </reaction>
</comment>
<dbReference type="NCBIfam" id="TIGR02651">
    <property type="entry name" value="RNase_Z"/>
    <property type="match status" value="1"/>
</dbReference>
<dbReference type="InterPro" id="IPR001279">
    <property type="entry name" value="Metallo-B-lactamas"/>
</dbReference>
<name>E6TZ30_EVAC2</name>
<comment type="subunit">
    <text evidence="1 10">Homodimer.</text>
</comment>
<dbReference type="EC" id="3.1.26.11" evidence="2 10"/>
<dbReference type="GO" id="GO:0042781">
    <property type="term" value="F:3'-tRNA processing endoribonuclease activity"/>
    <property type="evidence" value="ECO:0007669"/>
    <property type="project" value="UniProtKB-UniRule"/>
</dbReference>
<dbReference type="KEGG" id="bco:Bcell_4246"/>
<reference evidence="12 13" key="1">
    <citation type="submission" date="2010-12" db="EMBL/GenBank/DDBJ databases">
        <title>Complete sequence of Bacillus cellulosilyticus DSM 2522.</title>
        <authorList>
            <consortium name="US DOE Joint Genome Institute"/>
            <person name="Lucas S."/>
            <person name="Copeland A."/>
            <person name="Lapidus A."/>
            <person name="Cheng J.-F."/>
            <person name="Bruce D."/>
            <person name="Goodwin L."/>
            <person name="Pitluck S."/>
            <person name="Chertkov O."/>
            <person name="Detter J.C."/>
            <person name="Han C."/>
            <person name="Tapia R."/>
            <person name="Land M."/>
            <person name="Hauser L."/>
            <person name="Jeffries C."/>
            <person name="Kyrpides N."/>
            <person name="Ivanova N."/>
            <person name="Mikhailova N."/>
            <person name="Brumm P."/>
            <person name="Mead D."/>
            <person name="Woyke T."/>
        </authorList>
    </citation>
    <scope>NUCLEOTIDE SEQUENCE [LARGE SCALE GENOMIC DNA]</scope>
    <source>
        <strain evidence="13">ATCC 21833 / DSM 2522 / FERM P-1141 / JCM 9156 / N-4</strain>
    </source>
</reference>
<dbReference type="RefSeq" id="WP_013490799.1">
    <property type="nucleotide sequence ID" value="NC_014829.1"/>
</dbReference>
<evidence type="ECO:0000256" key="2">
    <source>
        <dbReference type="ARBA" id="ARBA00012477"/>
    </source>
</evidence>
<keyword evidence="8 10" id="KW-0862">Zinc</keyword>